<dbReference type="InterPro" id="IPR044986">
    <property type="entry name" value="KIF15/KIN-12"/>
</dbReference>
<dbReference type="FunFam" id="3.40.850.10:FF:000034">
    <property type="entry name" value="Kinesin family member 15"/>
    <property type="match status" value="1"/>
</dbReference>
<evidence type="ECO:0000256" key="8">
    <source>
        <dbReference type="ARBA" id="ARBA00023212"/>
    </source>
</evidence>
<dbReference type="PANTHER" id="PTHR37739">
    <property type="entry name" value="KINESIN-LIKE PROTEIN KIN-12D"/>
    <property type="match status" value="1"/>
</dbReference>
<evidence type="ECO:0000256" key="5">
    <source>
        <dbReference type="ARBA" id="ARBA00022840"/>
    </source>
</evidence>
<dbReference type="PANTHER" id="PTHR37739:SF8">
    <property type="entry name" value="KINESIN-LIKE PROTEIN KIN-12D"/>
    <property type="match status" value="1"/>
</dbReference>
<keyword evidence="2" id="KW-0963">Cytoplasm</keyword>
<dbReference type="PROSITE" id="PS00411">
    <property type="entry name" value="KINESIN_MOTOR_1"/>
    <property type="match status" value="1"/>
</dbReference>
<keyword evidence="8" id="KW-0206">Cytoskeleton</keyword>
<dbReference type="InterPro" id="IPR001752">
    <property type="entry name" value="Kinesin_motor_dom"/>
</dbReference>
<feature type="coiled-coil region" evidence="11">
    <location>
        <begin position="721"/>
        <end position="1292"/>
    </location>
</feature>
<dbReference type="PRINTS" id="PR00380">
    <property type="entry name" value="KINESINHEAVY"/>
</dbReference>
<feature type="coiled-coil region" evidence="11">
    <location>
        <begin position="1316"/>
        <end position="1350"/>
    </location>
</feature>
<accession>A0AA89BT52</accession>
<dbReference type="GO" id="GO:0000278">
    <property type="term" value="P:mitotic cell cycle"/>
    <property type="evidence" value="ECO:0007669"/>
    <property type="project" value="UniProtKB-ARBA"/>
</dbReference>
<name>A0AA89BT52_PINIB</name>
<dbReference type="SMART" id="SM00129">
    <property type="entry name" value="KISc"/>
    <property type="match status" value="1"/>
</dbReference>
<dbReference type="InterPro" id="IPR027417">
    <property type="entry name" value="P-loop_NTPase"/>
</dbReference>
<evidence type="ECO:0000256" key="3">
    <source>
        <dbReference type="ARBA" id="ARBA00022701"/>
    </source>
</evidence>
<keyword evidence="4 10" id="KW-0547">Nucleotide-binding</keyword>
<evidence type="ECO:0000313" key="13">
    <source>
        <dbReference type="EMBL" id="KAK3086386.1"/>
    </source>
</evidence>
<dbReference type="EMBL" id="VSWD01000012">
    <property type="protein sequence ID" value="KAK3086386.1"/>
    <property type="molecule type" value="Genomic_DNA"/>
</dbReference>
<keyword evidence="6 11" id="KW-0175">Coiled coil</keyword>
<feature type="coiled-coil region" evidence="11">
    <location>
        <begin position="600"/>
        <end position="652"/>
    </location>
</feature>
<evidence type="ECO:0000256" key="2">
    <source>
        <dbReference type="ARBA" id="ARBA00022490"/>
    </source>
</evidence>
<evidence type="ECO:0000256" key="7">
    <source>
        <dbReference type="ARBA" id="ARBA00023175"/>
    </source>
</evidence>
<evidence type="ECO:0000256" key="6">
    <source>
        <dbReference type="ARBA" id="ARBA00023054"/>
    </source>
</evidence>
<dbReference type="Gene3D" id="3.40.850.10">
    <property type="entry name" value="Kinesin motor domain"/>
    <property type="match status" value="1"/>
</dbReference>
<dbReference type="GO" id="GO:0005819">
    <property type="term" value="C:spindle"/>
    <property type="evidence" value="ECO:0007669"/>
    <property type="project" value="UniProtKB-SubCell"/>
</dbReference>
<comment type="subcellular location">
    <subcellularLocation>
        <location evidence="1">Cytoplasm</location>
        <location evidence="1">Cytoskeleton</location>
        <location evidence="1">Spindle</location>
    </subcellularLocation>
</comment>
<sequence>MSISTPAPFLNFNKAENEAAHTWTRKIQDSQGDAIKVFVRVRPHETYGKSDLGSQLCVTVSECKKVVILEGTAEPKRYTYDFVADGSATQETMFNMIGRNIIESCVNGYNGTIFAYGQTGSGKTFTMLGTNEEGDNFQHDLRGIIPRTFEYLFNLVIKEQELHGAGKEFLLRCSFLEIYQEHIYDLLEPSSQSLNLRENMKKGVFVDGLVEISVKNALEAYQVLNSGWMNRRVASTSMNRESSRSHAVFTIQIESKETKDGVENIKSSQLNLVDLAGSERQKDTQAEGKRLKEGCSINMSLSILGNVIMSLVDIGHGKKRHVPYRNTRLTFLLRDSLGGNAKTQIVACIHPGARCYGETLSTLDFAKRAKMIKNKAVVNEDTRGNVLALQNEIKNLKEMLAHFQNGKMPKELGSGDCVNTGMSATGTEWREKFIHAMIFREKVDSEKNVRIESYYLLTEKIDALNAVLQQKDKFLQSQKMIIKFRDSSIARLEKKSQLSNDEVVLGRLEDMKQEIEGLNKMIDHHPQVKKYVTEVQWLKSENKQLQKQLQTANHGLLDISKLEVLEKHYRDLLNADLDVKVNQTPIHTPSGTGHISVATIEKYKSKVEKKQEEIDNLEKEFTELKEKSERKVVELQAELESYKKSNSELQMVLETNQIKSKMEKDALNDKHLQTVKTILTPKKGYNLRSRNTAASTSSMSAADTSLPWEECEALTDIMEPNEMREQAQEELIREVKELQASNTSLSRQIADFETESIKLRQHISKVDHQNAYLSEKLESEHKELKEEKDCMKHDMEILRVNMEKVKEELKMVEGERNDLKVLLDSADKELRETKDSKQTLQDITENKMNHLDLELAKVYQQNDELEKEIDTLQDEVQRRKAESEFHEQLIQELTNKKNDLEERQTTANSQIEKLQNDLTQEKEKSHTMITELAAEGQAKEKSMLEMIQERSQLRSELEECTIKITETETKLENAETRLAASMKTNAENKEVMTSLLTKIEMVKSGKQEAEEKAESLSQSYAALNKESTWKTGEIDRLTEENNALHRQRDSERESNEREISNLREEMEEVLRSWNGDVQIKEQEISDLRRELQEKERISETARNVQAQMDAMKVKYEKELTQLREQGNESGSELQDRHEEIKQLKSNQECLYQKIEEYEKLFTKKNKEVQELKSLVLQKEVIEGEVTELKSLNESKDCEIKHLQDRLNGVEERLASSHEELATKSSQVEKFEAIQSQLHARLTEAEEKEKDTEKRFFENVAEMERLRDVLRTHHNLEEENGELKQTVEVMQGKLTALHEENSKLASHQNPKQKIHYVSTLKNEYSTMEEQLRIMTKEKKMLEEENRKLKGMGNVLRPHSVTDCNLSINIETEDENTPFKKKFKADPV</sequence>
<organism evidence="13 14">
    <name type="scientific">Pinctada imbricata</name>
    <name type="common">Atlantic pearl-oyster</name>
    <name type="synonym">Pinctada martensii</name>
    <dbReference type="NCBI Taxonomy" id="66713"/>
    <lineage>
        <taxon>Eukaryota</taxon>
        <taxon>Metazoa</taxon>
        <taxon>Spiralia</taxon>
        <taxon>Lophotrochozoa</taxon>
        <taxon>Mollusca</taxon>
        <taxon>Bivalvia</taxon>
        <taxon>Autobranchia</taxon>
        <taxon>Pteriomorphia</taxon>
        <taxon>Pterioida</taxon>
        <taxon>Pterioidea</taxon>
        <taxon>Pteriidae</taxon>
        <taxon>Pinctada</taxon>
    </lineage>
</organism>
<evidence type="ECO:0000256" key="4">
    <source>
        <dbReference type="ARBA" id="ARBA00022741"/>
    </source>
</evidence>
<dbReference type="Pfam" id="PF00225">
    <property type="entry name" value="Kinesin"/>
    <property type="match status" value="1"/>
</dbReference>
<keyword evidence="7 10" id="KW-0505">Motor protein</keyword>
<gene>
    <name evidence="13" type="ORF">FSP39_017725</name>
</gene>
<keyword evidence="5 10" id="KW-0067">ATP-binding</keyword>
<evidence type="ECO:0000256" key="10">
    <source>
        <dbReference type="PROSITE-ProRule" id="PRU00283"/>
    </source>
</evidence>
<proteinExistence type="inferred from homology"/>
<feature type="domain" description="Kinesin motor" evidence="12">
    <location>
        <begin position="34"/>
        <end position="372"/>
    </location>
</feature>
<feature type="binding site" evidence="10">
    <location>
        <begin position="117"/>
        <end position="124"/>
    </location>
    <ligand>
        <name>ATP</name>
        <dbReference type="ChEBI" id="CHEBI:30616"/>
    </ligand>
</feature>
<evidence type="ECO:0000256" key="1">
    <source>
        <dbReference type="ARBA" id="ARBA00004186"/>
    </source>
</evidence>
<feature type="coiled-coil region" evidence="11">
    <location>
        <begin position="379"/>
        <end position="406"/>
    </location>
</feature>
<dbReference type="GO" id="GO:0007018">
    <property type="term" value="P:microtubule-based movement"/>
    <property type="evidence" value="ECO:0007669"/>
    <property type="project" value="InterPro"/>
</dbReference>
<dbReference type="PROSITE" id="PS50067">
    <property type="entry name" value="KINESIN_MOTOR_2"/>
    <property type="match status" value="1"/>
</dbReference>
<dbReference type="Gene3D" id="1.10.287.1490">
    <property type="match status" value="1"/>
</dbReference>
<dbReference type="GO" id="GO:0005874">
    <property type="term" value="C:microtubule"/>
    <property type="evidence" value="ECO:0007669"/>
    <property type="project" value="UniProtKB-KW"/>
</dbReference>
<keyword evidence="3" id="KW-0493">Microtubule</keyword>
<comment type="caution">
    <text evidence="13">The sequence shown here is derived from an EMBL/GenBank/DDBJ whole genome shotgun (WGS) entry which is preliminary data.</text>
</comment>
<comment type="similarity">
    <text evidence="9">Belongs to the TRAFAC class myosin-kinesin ATPase superfamily. Kinesin family. KIN-12 subfamily.</text>
</comment>
<dbReference type="InterPro" id="IPR019821">
    <property type="entry name" value="Kinesin_motor_CS"/>
</dbReference>
<dbReference type="GO" id="GO:0008017">
    <property type="term" value="F:microtubule binding"/>
    <property type="evidence" value="ECO:0007669"/>
    <property type="project" value="InterPro"/>
</dbReference>
<evidence type="ECO:0000256" key="11">
    <source>
        <dbReference type="SAM" id="Coils"/>
    </source>
</evidence>
<dbReference type="GO" id="GO:0005813">
    <property type="term" value="C:centrosome"/>
    <property type="evidence" value="ECO:0007669"/>
    <property type="project" value="UniProtKB-ARBA"/>
</dbReference>
<evidence type="ECO:0000256" key="9">
    <source>
        <dbReference type="ARBA" id="ARBA00034488"/>
    </source>
</evidence>
<dbReference type="GO" id="GO:0005829">
    <property type="term" value="C:cytosol"/>
    <property type="evidence" value="ECO:0007669"/>
    <property type="project" value="UniProtKB-ARBA"/>
</dbReference>
<evidence type="ECO:0000313" key="14">
    <source>
        <dbReference type="Proteomes" id="UP001186944"/>
    </source>
</evidence>
<reference evidence="13" key="1">
    <citation type="submission" date="2019-08" db="EMBL/GenBank/DDBJ databases">
        <title>The improved chromosome-level genome for the pearl oyster Pinctada fucata martensii using PacBio sequencing and Hi-C.</title>
        <authorList>
            <person name="Zheng Z."/>
        </authorList>
    </citation>
    <scope>NUCLEOTIDE SEQUENCE</scope>
    <source>
        <strain evidence="13">ZZ-2019</strain>
        <tissue evidence="13">Adductor muscle</tissue>
    </source>
</reference>
<keyword evidence="14" id="KW-1185">Reference proteome</keyword>
<dbReference type="GO" id="GO:0003777">
    <property type="term" value="F:microtubule motor activity"/>
    <property type="evidence" value="ECO:0007669"/>
    <property type="project" value="InterPro"/>
</dbReference>
<evidence type="ECO:0000259" key="12">
    <source>
        <dbReference type="PROSITE" id="PS50067"/>
    </source>
</evidence>
<dbReference type="InterPro" id="IPR036961">
    <property type="entry name" value="Kinesin_motor_dom_sf"/>
</dbReference>
<dbReference type="GO" id="GO:0005524">
    <property type="term" value="F:ATP binding"/>
    <property type="evidence" value="ECO:0007669"/>
    <property type="project" value="UniProtKB-UniRule"/>
</dbReference>
<dbReference type="SUPFAM" id="SSF52540">
    <property type="entry name" value="P-loop containing nucleoside triphosphate hydrolases"/>
    <property type="match status" value="1"/>
</dbReference>
<dbReference type="Proteomes" id="UP001186944">
    <property type="component" value="Unassembled WGS sequence"/>
</dbReference>
<protein>
    <recommendedName>
        <fullName evidence="12">Kinesin motor domain-containing protein</fullName>
    </recommendedName>
</protein>